<feature type="region of interest" description="Disordered" evidence="1">
    <location>
        <begin position="1"/>
        <end position="34"/>
    </location>
</feature>
<reference evidence="2" key="2">
    <citation type="submission" date="2023-01" db="EMBL/GenBank/DDBJ databases">
        <authorList>
            <person name="Sun Q."/>
            <person name="Evtushenko L."/>
        </authorList>
    </citation>
    <scope>NUCLEOTIDE SEQUENCE</scope>
    <source>
        <strain evidence="2">VKM B-2555</strain>
    </source>
</reference>
<protein>
    <submittedName>
        <fullName evidence="2">Uncharacterized protein</fullName>
    </submittedName>
</protein>
<gene>
    <name evidence="2" type="ORF">GCM10008171_19240</name>
</gene>
<dbReference type="AlphaFoldDB" id="A0A9W6JIX6"/>
<sequence length="84" mass="9276">MRFRGLNGRARSAHGEAPHLAPDGMEEASERKGRFGARSGHVLAVRRLTCPACNSRGDMRRSLEGLQAIDSVLEYESFGCDWQS</sequence>
<accession>A0A9W6JIX6</accession>
<name>A0A9W6JIX6_9HYPH</name>
<evidence type="ECO:0000313" key="2">
    <source>
        <dbReference type="EMBL" id="GLK76670.1"/>
    </source>
</evidence>
<organism evidence="2 3">
    <name type="scientific">Methylopila jiangsuensis</name>
    <dbReference type="NCBI Taxonomy" id="586230"/>
    <lineage>
        <taxon>Bacteria</taxon>
        <taxon>Pseudomonadati</taxon>
        <taxon>Pseudomonadota</taxon>
        <taxon>Alphaproteobacteria</taxon>
        <taxon>Hyphomicrobiales</taxon>
        <taxon>Methylopilaceae</taxon>
        <taxon>Methylopila</taxon>
    </lineage>
</organism>
<comment type="caution">
    <text evidence="2">The sequence shown here is derived from an EMBL/GenBank/DDBJ whole genome shotgun (WGS) entry which is preliminary data.</text>
</comment>
<evidence type="ECO:0000256" key="1">
    <source>
        <dbReference type="SAM" id="MobiDB-lite"/>
    </source>
</evidence>
<dbReference type="Proteomes" id="UP001143364">
    <property type="component" value="Unassembled WGS sequence"/>
</dbReference>
<proteinExistence type="predicted"/>
<keyword evidence="3" id="KW-1185">Reference proteome</keyword>
<evidence type="ECO:0000313" key="3">
    <source>
        <dbReference type="Proteomes" id="UP001143364"/>
    </source>
</evidence>
<dbReference type="EMBL" id="BSFK01000010">
    <property type="protein sequence ID" value="GLK76670.1"/>
    <property type="molecule type" value="Genomic_DNA"/>
</dbReference>
<reference evidence="2" key="1">
    <citation type="journal article" date="2014" name="Int. J. Syst. Evol. Microbiol.">
        <title>Complete genome sequence of Corynebacterium casei LMG S-19264T (=DSM 44701T), isolated from a smear-ripened cheese.</title>
        <authorList>
            <consortium name="US DOE Joint Genome Institute (JGI-PGF)"/>
            <person name="Walter F."/>
            <person name="Albersmeier A."/>
            <person name="Kalinowski J."/>
            <person name="Ruckert C."/>
        </authorList>
    </citation>
    <scope>NUCLEOTIDE SEQUENCE</scope>
    <source>
        <strain evidence="2">VKM B-2555</strain>
    </source>
</reference>